<keyword evidence="10" id="KW-1185">Reference proteome</keyword>
<sequence length="387" mass="41391">MFSLPRTFCRRSLPSSSSSSSSSTTTTTLTHASSSLRLYSTPKAGSSTIKLVAELRKRTEVSITKAKEALTASNNDIDAALDWLQKDLVASGAKKALKLEGRATKQGVVAVAMLSNGTSASASLPSGKAVGGGVRAAMIELNCETDFVARNSLFARLAADIAHTAAFLGDDVRSDSFFRPWTLDTLYEAPLISAPEGPGALPGMGSPDVTVRSSIQDALVKLGEKIQLRRATAVVENSLMAKQPDLNLRMTAYMHGAEGNPTQGRIGALALLALKSPRLKQLLPEESFQKELGKLERSLARQIVGMETRSVKDEAGGETALYNQPFIMYPGELGQSTVRDALTKWSENQGLMPEDEDDTGGVEVLQFARWTVGEGLEEEAQAQAEQV</sequence>
<evidence type="ECO:0000313" key="9">
    <source>
        <dbReference type="EMBL" id="TFL03747.1"/>
    </source>
</evidence>
<evidence type="ECO:0000256" key="5">
    <source>
        <dbReference type="ARBA" id="ARBA00023128"/>
    </source>
</evidence>
<evidence type="ECO:0000313" key="10">
    <source>
        <dbReference type="Proteomes" id="UP000305067"/>
    </source>
</evidence>
<evidence type="ECO:0000256" key="6">
    <source>
        <dbReference type="HAMAP-Rule" id="MF_03135"/>
    </source>
</evidence>
<dbReference type="GO" id="GO:0003746">
    <property type="term" value="F:translation elongation factor activity"/>
    <property type="evidence" value="ECO:0007669"/>
    <property type="project" value="UniProtKB-UniRule"/>
</dbReference>
<evidence type="ECO:0000256" key="1">
    <source>
        <dbReference type="ARBA" id="ARBA00005532"/>
    </source>
</evidence>
<evidence type="ECO:0000256" key="7">
    <source>
        <dbReference type="SAM" id="MobiDB-lite"/>
    </source>
</evidence>
<dbReference type="GO" id="GO:0005739">
    <property type="term" value="C:mitochondrion"/>
    <property type="evidence" value="ECO:0007669"/>
    <property type="project" value="UniProtKB-SubCell"/>
</dbReference>
<keyword evidence="5 6" id="KW-0496">Mitochondrion</keyword>
<dbReference type="GO" id="GO:0070125">
    <property type="term" value="P:mitochondrial translational elongation"/>
    <property type="evidence" value="ECO:0007669"/>
    <property type="project" value="TreeGrafter"/>
</dbReference>
<dbReference type="InterPro" id="IPR036402">
    <property type="entry name" value="EF-Ts_dimer_sf"/>
</dbReference>
<dbReference type="Pfam" id="PF00889">
    <property type="entry name" value="EF_TS"/>
    <property type="match status" value="1"/>
</dbReference>
<comment type="function">
    <text evidence="6">Associates with the EF-Tu.GDP complex and induces the exchange of GDP to GTP. It remains bound to the aminoacyl-tRNA.EF-Tu.GTP complex up to the GTP hydrolysis stage on the ribosome.</text>
</comment>
<feature type="region of interest" description="Disordered" evidence="7">
    <location>
        <begin position="1"/>
        <end position="28"/>
    </location>
</feature>
<gene>
    <name evidence="6" type="primary">TSF1</name>
    <name evidence="9" type="ORF">BDV98DRAFT_581614</name>
</gene>
<dbReference type="PANTHER" id="PTHR11741">
    <property type="entry name" value="ELONGATION FACTOR TS"/>
    <property type="match status" value="1"/>
</dbReference>
<dbReference type="EMBL" id="ML178820">
    <property type="protein sequence ID" value="TFL03747.1"/>
    <property type="molecule type" value="Genomic_DNA"/>
</dbReference>
<dbReference type="SUPFAM" id="SSF46934">
    <property type="entry name" value="UBA-like"/>
    <property type="match status" value="1"/>
</dbReference>
<accession>A0A5C3QQB0</accession>
<feature type="compositionally biased region" description="Low complexity" evidence="7">
    <location>
        <begin position="12"/>
        <end position="28"/>
    </location>
</feature>
<dbReference type="STRING" id="1884261.A0A5C3QQB0"/>
<feature type="domain" description="Translation elongation factor EFTs/EF1B dimerisation" evidence="8">
    <location>
        <begin position="136"/>
        <end position="313"/>
    </location>
</feature>
<dbReference type="Gene3D" id="3.30.479.20">
    <property type="entry name" value="Elongation factor Ts, dimerisation domain"/>
    <property type="match status" value="2"/>
</dbReference>
<evidence type="ECO:0000256" key="3">
    <source>
        <dbReference type="ARBA" id="ARBA00022917"/>
    </source>
</evidence>
<dbReference type="SUPFAM" id="SSF54713">
    <property type="entry name" value="Elongation factor Ts (EF-Ts), dimerisation domain"/>
    <property type="match status" value="2"/>
</dbReference>
<name>A0A5C3QQB0_9AGAR</name>
<reference evidence="9 10" key="1">
    <citation type="journal article" date="2019" name="Nat. Ecol. Evol.">
        <title>Megaphylogeny resolves global patterns of mushroom evolution.</title>
        <authorList>
            <person name="Varga T."/>
            <person name="Krizsan K."/>
            <person name="Foldi C."/>
            <person name="Dima B."/>
            <person name="Sanchez-Garcia M."/>
            <person name="Sanchez-Ramirez S."/>
            <person name="Szollosi G.J."/>
            <person name="Szarkandi J.G."/>
            <person name="Papp V."/>
            <person name="Albert L."/>
            <person name="Andreopoulos W."/>
            <person name="Angelini C."/>
            <person name="Antonin V."/>
            <person name="Barry K.W."/>
            <person name="Bougher N.L."/>
            <person name="Buchanan P."/>
            <person name="Buyck B."/>
            <person name="Bense V."/>
            <person name="Catcheside P."/>
            <person name="Chovatia M."/>
            <person name="Cooper J."/>
            <person name="Damon W."/>
            <person name="Desjardin D."/>
            <person name="Finy P."/>
            <person name="Geml J."/>
            <person name="Haridas S."/>
            <person name="Hughes K."/>
            <person name="Justo A."/>
            <person name="Karasinski D."/>
            <person name="Kautmanova I."/>
            <person name="Kiss B."/>
            <person name="Kocsube S."/>
            <person name="Kotiranta H."/>
            <person name="LaButti K.M."/>
            <person name="Lechner B.E."/>
            <person name="Liimatainen K."/>
            <person name="Lipzen A."/>
            <person name="Lukacs Z."/>
            <person name="Mihaltcheva S."/>
            <person name="Morgado L.N."/>
            <person name="Niskanen T."/>
            <person name="Noordeloos M.E."/>
            <person name="Ohm R.A."/>
            <person name="Ortiz-Santana B."/>
            <person name="Ovrebo C."/>
            <person name="Racz N."/>
            <person name="Riley R."/>
            <person name="Savchenko A."/>
            <person name="Shiryaev A."/>
            <person name="Soop K."/>
            <person name="Spirin V."/>
            <person name="Szebenyi C."/>
            <person name="Tomsovsky M."/>
            <person name="Tulloss R.E."/>
            <person name="Uehling J."/>
            <person name="Grigoriev I.V."/>
            <person name="Vagvolgyi C."/>
            <person name="Papp T."/>
            <person name="Martin F.M."/>
            <person name="Miettinen O."/>
            <person name="Hibbett D.S."/>
            <person name="Nagy L.G."/>
        </authorList>
    </citation>
    <scope>NUCLEOTIDE SEQUENCE [LARGE SCALE GENOMIC DNA]</scope>
    <source>
        <strain evidence="9 10">CBS 309.79</strain>
    </source>
</reference>
<proteinExistence type="inferred from homology"/>
<evidence type="ECO:0000259" key="8">
    <source>
        <dbReference type="Pfam" id="PF00889"/>
    </source>
</evidence>
<keyword evidence="4" id="KW-0809">Transit peptide</keyword>
<keyword evidence="2 6" id="KW-0251">Elongation factor</keyword>
<dbReference type="AlphaFoldDB" id="A0A5C3QQB0"/>
<evidence type="ECO:0000256" key="4">
    <source>
        <dbReference type="ARBA" id="ARBA00022946"/>
    </source>
</evidence>
<dbReference type="PANTHER" id="PTHR11741:SF0">
    <property type="entry name" value="ELONGATION FACTOR TS, MITOCHONDRIAL"/>
    <property type="match status" value="1"/>
</dbReference>
<dbReference type="HAMAP" id="MF_00050">
    <property type="entry name" value="EF_Ts"/>
    <property type="match status" value="1"/>
</dbReference>
<organism evidence="9 10">
    <name type="scientific">Pterulicium gracile</name>
    <dbReference type="NCBI Taxonomy" id="1884261"/>
    <lineage>
        <taxon>Eukaryota</taxon>
        <taxon>Fungi</taxon>
        <taxon>Dikarya</taxon>
        <taxon>Basidiomycota</taxon>
        <taxon>Agaricomycotina</taxon>
        <taxon>Agaricomycetes</taxon>
        <taxon>Agaricomycetidae</taxon>
        <taxon>Agaricales</taxon>
        <taxon>Pleurotineae</taxon>
        <taxon>Pterulaceae</taxon>
        <taxon>Pterulicium</taxon>
    </lineage>
</organism>
<dbReference type="InterPro" id="IPR001816">
    <property type="entry name" value="Transl_elong_EFTs/EF1B"/>
</dbReference>
<dbReference type="PROSITE" id="PS01127">
    <property type="entry name" value="EF_TS_2"/>
    <property type="match status" value="1"/>
</dbReference>
<dbReference type="InterPro" id="IPR014039">
    <property type="entry name" value="Transl_elong_EFTs/EF1B_dimer"/>
</dbReference>
<comment type="similarity">
    <text evidence="1 6">Belongs to the EF-Ts family.</text>
</comment>
<evidence type="ECO:0000256" key="2">
    <source>
        <dbReference type="ARBA" id="ARBA00022768"/>
    </source>
</evidence>
<dbReference type="CDD" id="cd14275">
    <property type="entry name" value="UBA_EF-Ts"/>
    <property type="match status" value="1"/>
</dbReference>
<dbReference type="InterPro" id="IPR018101">
    <property type="entry name" value="Transl_elong_Ts_CS"/>
</dbReference>
<dbReference type="Proteomes" id="UP000305067">
    <property type="component" value="Unassembled WGS sequence"/>
</dbReference>
<comment type="subcellular location">
    <subcellularLocation>
        <location evidence="6">Mitochondrion</location>
    </subcellularLocation>
</comment>
<keyword evidence="3 6" id="KW-0648">Protein biosynthesis</keyword>
<dbReference type="InterPro" id="IPR009060">
    <property type="entry name" value="UBA-like_sf"/>
</dbReference>
<protein>
    <recommendedName>
        <fullName evidence="6">Elongation factor Ts, mitochondrial</fullName>
        <shortName evidence="6">EF-Ts</shortName>
        <shortName evidence="6">EF-TsMt</shortName>
    </recommendedName>
</protein>
<dbReference type="Gene3D" id="1.10.8.10">
    <property type="entry name" value="DNA helicase RuvA subunit, C-terminal domain"/>
    <property type="match status" value="1"/>
</dbReference>
<dbReference type="OrthoDB" id="277235at2759"/>